<dbReference type="RefSeq" id="WP_106646616.1">
    <property type="nucleotide sequence ID" value="NZ_BMGO01000001.1"/>
</dbReference>
<protein>
    <submittedName>
        <fullName evidence="1">GNAT family N-acetyltransferase</fullName>
    </submittedName>
</protein>
<dbReference type="GO" id="GO:0016747">
    <property type="term" value="F:acyltransferase activity, transferring groups other than amino-acyl groups"/>
    <property type="evidence" value="ECO:0007669"/>
    <property type="project" value="InterPro"/>
</dbReference>
<dbReference type="SUPFAM" id="SSF55729">
    <property type="entry name" value="Acyl-CoA N-acyltransferases (Nat)"/>
    <property type="match status" value="1"/>
</dbReference>
<dbReference type="Gene3D" id="3.40.630.30">
    <property type="match status" value="1"/>
</dbReference>
<gene>
    <name evidence="1" type="ORF">CW740_05645</name>
</gene>
<keyword evidence="2" id="KW-1185">Reference proteome</keyword>
<keyword evidence="1" id="KW-0808">Transferase</keyword>
<dbReference type="KEGG" id="kpd:CW740_05645"/>
<dbReference type="InterPro" id="IPR000182">
    <property type="entry name" value="GNAT_dom"/>
</dbReference>
<dbReference type="Pfam" id="PF13302">
    <property type="entry name" value="Acetyltransf_3"/>
    <property type="match status" value="1"/>
</dbReference>
<name>A0A2K9AMC1_9GAMM</name>
<accession>A0A2K9AMC1</accession>
<evidence type="ECO:0000313" key="1">
    <source>
        <dbReference type="EMBL" id="AUD78762.1"/>
    </source>
</evidence>
<dbReference type="PANTHER" id="PTHR43792:SF1">
    <property type="entry name" value="N-ACETYLTRANSFERASE DOMAIN-CONTAINING PROTEIN"/>
    <property type="match status" value="1"/>
</dbReference>
<dbReference type="Proteomes" id="UP000232693">
    <property type="component" value="Chromosome"/>
</dbReference>
<evidence type="ECO:0000313" key="2">
    <source>
        <dbReference type="Proteomes" id="UP000232693"/>
    </source>
</evidence>
<dbReference type="InterPro" id="IPR051531">
    <property type="entry name" value="N-acetyltransferase"/>
</dbReference>
<dbReference type="AlphaFoldDB" id="A0A2K9AMC1"/>
<dbReference type="PROSITE" id="PS51186">
    <property type="entry name" value="GNAT"/>
    <property type="match status" value="1"/>
</dbReference>
<sequence>MKIFQDTIIQLPVLETERLILRHYKSSDLERYYEMMADPDVTRYLLSGKPMSRHEAWRSIATMAGHWMLNGFGQWALEEKSSRLFVGRAGFLKPEGWPAIEAGWTLHRDAWGKGYATEAAKAVIHYGFEVINLDRIISLIQPDNQASINLAERIGESFSKKLTLFDIEALEYAIDREAYDKLYQ</sequence>
<organism evidence="1 2">
    <name type="scientific">Kangiella profundi</name>
    <dbReference type="NCBI Taxonomy" id="1561924"/>
    <lineage>
        <taxon>Bacteria</taxon>
        <taxon>Pseudomonadati</taxon>
        <taxon>Pseudomonadota</taxon>
        <taxon>Gammaproteobacteria</taxon>
        <taxon>Kangiellales</taxon>
        <taxon>Kangiellaceae</taxon>
        <taxon>Kangiella</taxon>
    </lineage>
</organism>
<dbReference type="InterPro" id="IPR016181">
    <property type="entry name" value="Acyl_CoA_acyltransferase"/>
</dbReference>
<dbReference type="EMBL" id="CP025120">
    <property type="protein sequence ID" value="AUD78762.1"/>
    <property type="molecule type" value="Genomic_DNA"/>
</dbReference>
<dbReference type="OrthoDB" id="9801656at2"/>
<proteinExistence type="predicted"/>
<dbReference type="PANTHER" id="PTHR43792">
    <property type="entry name" value="GNAT FAMILY, PUTATIVE (AFU_ORTHOLOGUE AFUA_3G00765)-RELATED-RELATED"/>
    <property type="match status" value="1"/>
</dbReference>
<reference evidence="1 2" key="1">
    <citation type="submission" date="2017-12" db="EMBL/GenBank/DDBJ databases">
        <title>Kangiella profundi FT102 completed genome.</title>
        <authorList>
            <person name="Xu J."/>
            <person name="Wang J."/>
            <person name="Lu Y."/>
        </authorList>
    </citation>
    <scope>NUCLEOTIDE SEQUENCE [LARGE SCALE GENOMIC DNA]</scope>
    <source>
        <strain evidence="1 2">FT102</strain>
    </source>
</reference>